<organism evidence="1 2">
    <name type="scientific">Phocaeicola vulgatus str. 3775 SL</name>
    <name type="common">B</name>
    <name type="synonym">iv</name>
    <dbReference type="NCBI Taxonomy" id="1339350"/>
    <lineage>
        <taxon>Bacteria</taxon>
        <taxon>Pseudomonadati</taxon>
        <taxon>Bacteroidota</taxon>
        <taxon>Bacteroidia</taxon>
        <taxon>Bacteroidales</taxon>
        <taxon>Bacteroidaceae</taxon>
        <taxon>Phocaeicola</taxon>
    </lineage>
</organism>
<name>A0A078RC37_PHOVU</name>
<comment type="caution">
    <text evidence="1">The sequence shown here is derived from an EMBL/GenBank/DDBJ whole genome shotgun (WGS) entry which is preliminary data.</text>
</comment>
<dbReference type="EMBL" id="JNHI01000002">
    <property type="protein sequence ID" value="KDS33084.1"/>
    <property type="molecule type" value="Genomic_DNA"/>
</dbReference>
<proteinExistence type="predicted"/>
<accession>A0A078RC37</accession>
<protein>
    <submittedName>
        <fullName evidence="1">Uncharacterized protein</fullName>
    </submittedName>
</protein>
<dbReference type="RefSeq" id="WP_032944119.1">
    <property type="nucleotide sequence ID" value="NZ_JNHI01000002.1"/>
</dbReference>
<reference evidence="1 2" key="1">
    <citation type="submission" date="2014-04" db="EMBL/GenBank/DDBJ databases">
        <authorList>
            <person name="Sears C."/>
            <person name="Carroll K."/>
            <person name="Sack B.R."/>
            <person name="Qadri F."/>
            <person name="Myers L.L."/>
            <person name="Chung G.-T."/>
            <person name="Escheverria P."/>
            <person name="Fraser C.M."/>
            <person name="Sadzewicz L."/>
            <person name="Shefchek K.A."/>
            <person name="Tallon L."/>
            <person name="Das S.P."/>
            <person name="Daugherty S."/>
            <person name="Mongodin E.F."/>
        </authorList>
    </citation>
    <scope>NUCLEOTIDE SEQUENCE [LARGE SCALE GENOMIC DNA]</scope>
    <source>
        <strain evidence="2">3775 SL(B) 10 (iv)</strain>
    </source>
</reference>
<dbReference type="PATRIC" id="fig|1339350.3.peg.230"/>
<dbReference type="AlphaFoldDB" id="A0A078RC37"/>
<evidence type="ECO:0000313" key="1">
    <source>
        <dbReference type="EMBL" id="KDS33084.1"/>
    </source>
</evidence>
<evidence type="ECO:0000313" key="2">
    <source>
        <dbReference type="Proteomes" id="UP000028134"/>
    </source>
</evidence>
<gene>
    <name evidence="1" type="ORF">M097_0242</name>
</gene>
<sequence>MEDMFSLGNVGLWRMASNGYISLTGEVGELFITQILGTAILKLKYKDIVYAVSRRANEKFFRVQTSEGEWLFFFDNFNELKEAIEKGK</sequence>
<dbReference type="Proteomes" id="UP000028134">
    <property type="component" value="Unassembled WGS sequence"/>
</dbReference>